<reference evidence="1" key="1">
    <citation type="submission" date="2022-10" db="EMBL/GenBank/DDBJ databases">
        <title>The complete genomes of actinobacterial strains from the NBC collection.</title>
        <authorList>
            <person name="Joergensen T.S."/>
            <person name="Alvarez Arevalo M."/>
            <person name="Sterndorff E.B."/>
            <person name="Faurdal D."/>
            <person name="Vuksanovic O."/>
            <person name="Mourched A.-S."/>
            <person name="Charusanti P."/>
            <person name="Shaw S."/>
            <person name="Blin K."/>
            <person name="Weber T."/>
        </authorList>
    </citation>
    <scope>NUCLEOTIDE SEQUENCE</scope>
    <source>
        <strain evidence="1">NBC_00222</strain>
    </source>
</reference>
<accession>A0ABZ1UBJ3</accession>
<evidence type="ECO:0008006" key="3">
    <source>
        <dbReference type="Google" id="ProtNLM"/>
    </source>
</evidence>
<evidence type="ECO:0000313" key="1">
    <source>
        <dbReference type="EMBL" id="WUQ87436.1"/>
    </source>
</evidence>
<organism evidence="1 2">
    <name type="scientific">Kitasatospora purpeofusca</name>
    <dbReference type="NCBI Taxonomy" id="67352"/>
    <lineage>
        <taxon>Bacteria</taxon>
        <taxon>Bacillati</taxon>
        <taxon>Actinomycetota</taxon>
        <taxon>Actinomycetes</taxon>
        <taxon>Kitasatosporales</taxon>
        <taxon>Streptomycetaceae</taxon>
        <taxon>Kitasatospora</taxon>
    </lineage>
</organism>
<protein>
    <recommendedName>
        <fullName evidence="3">Carrier domain-containing protein</fullName>
    </recommendedName>
</protein>
<evidence type="ECO:0000313" key="2">
    <source>
        <dbReference type="Proteomes" id="UP001432222"/>
    </source>
</evidence>
<sequence>MSSVDETQHTWAGDDPVIVRATAILAQTLGHDVAALRPGTVLADGLGAGEEDLANVASLLEMELDIDGLYEDVDDWETVGDILDSVHDQTA</sequence>
<proteinExistence type="predicted"/>
<dbReference type="Gene3D" id="1.10.1200.10">
    <property type="entry name" value="ACP-like"/>
    <property type="match status" value="1"/>
</dbReference>
<name>A0ABZ1UBJ3_9ACTN</name>
<keyword evidence="2" id="KW-1185">Reference proteome</keyword>
<dbReference type="Proteomes" id="UP001432222">
    <property type="component" value="Chromosome"/>
</dbReference>
<gene>
    <name evidence="1" type="ORF">OHA16_33395</name>
</gene>
<dbReference type="InterPro" id="IPR036736">
    <property type="entry name" value="ACP-like_sf"/>
</dbReference>
<dbReference type="EMBL" id="CP108110">
    <property type="protein sequence ID" value="WUQ87436.1"/>
    <property type="molecule type" value="Genomic_DNA"/>
</dbReference>
<dbReference type="RefSeq" id="WP_328957994.1">
    <property type="nucleotide sequence ID" value="NZ_CP108110.1"/>
</dbReference>
<dbReference type="SUPFAM" id="SSF47336">
    <property type="entry name" value="ACP-like"/>
    <property type="match status" value="1"/>
</dbReference>